<keyword evidence="6" id="KW-0804">Transcription</keyword>
<keyword evidence="4" id="KW-0731">Sigma factor</keyword>
<dbReference type="OrthoDB" id="7376212at2"/>
<comment type="caution">
    <text evidence="10">The sequence shown here is derived from an EMBL/GenBank/DDBJ whole genome shotgun (WGS) entry which is preliminary data.</text>
</comment>
<comment type="similarity">
    <text evidence="1">Belongs to the sigma-70 factor family. ECF subfamily.</text>
</comment>
<dbReference type="GO" id="GO:0016987">
    <property type="term" value="F:sigma factor activity"/>
    <property type="evidence" value="ECO:0007669"/>
    <property type="project" value="UniProtKB-KW"/>
</dbReference>
<dbReference type="SUPFAM" id="SSF54427">
    <property type="entry name" value="NTF2-like"/>
    <property type="match status" value="1"/>
</dbReference>
<accession>A0A1X2A963</accession>
<dbReference type="InterPro" id="IPR032710">
    <property type="entry name" value="NTF2-like_dom_sf"/>
</dbReference>
<protein>
    <submittedName>
        <fullName evidence="10">RNA polymerase subunit sigma-70</fullName>
    </submittedName>
</protein>
<evidence type="ECO:0000259" key="9">
    <source>
        <dbReference type="Pfam" id="PF12680"/>
    </source>
</evidence>
<evidence type="ECO:0000256" key="1">
    <source>
        <dbReference type="ARBA" id="ARBA00010641"/>
    </source>
</evidence>
<comment type="subunit">
    <text evidence="2">Interacts transiently with the RNA polymerase catalytic core formed by RpoA, RpoB, RpoC and RpoZ (2 alpha, 1 beta, 1 beta' and 1 omega subunit) to form the RNA polymerase holoenzyme that can initiate transcription.</text>
</comment>
<dbReference type="Gene3D" id="1.10.1740.10">
    <property type="match status" value="1"/>
</dbReference>
<dbReference type="InterPro" id="IPR013325">
    <property type="entry name" value="RNA_pol_sigma_r2"/>
</dbReference>
<feature type="domain" description="RNA polymerase sigma factor 70 region 4 type 2" evidence="8">
    <location>
        <begin position="134"/>
        <end position="186"/>
    </location>
</feature>
<evidence type="ECO:0000256" key="3">
    <source>
        <dbReference type="ARBA" id="ARBA00023015"/>
    </source>
</evidence>
<dbReference type="NCBIfam" id="TIGR02960">
    <property type="entry name" value="SigX5"/>
    <property type="match status" value="1"/>
</dbReference>
<keyword evidence="5" id="KW-0238">DNA-binding</keyword>
<dbReference type="AlphaFoldDB" id="A0A1X2A963"/>
<name>A0A1X2A963_9MYCO</name>
<dbReference type="Proteomes" id="UP000193285">
    <property type="component" value="Unassembled WGS sequence"/>
</dbReference>
<dbReference type="InterPro" id="IPR013324">
    <property type="entry name" value="RNA_pol_sigma_r3/r4-like"/>
</dbReference>
<evidence type="ECO:0000256" key="5">
    <source>
        <dbReference type="ARBA" id="ARBA00023125"/>
    </source>
</evidence>
<evidence type="ECO:0000256" key="6">
    <source>
        <dbReference type="ARBA" id="ARBA00023163"/>
    </source>
</evidence>
<proteinExistence type="inferred from homology"/>
<evidence type="ECO:0000313" key="11">
    <source>
        <dbReference type="Proteomes" id="UP000193285"/>
    </source>
</evidence>
<dbReference type="GO" id="GO:0006352">
    <property type="term" value="P:DNA-templated transcription initiation"/>
    <property type="evidence" value="ECO:0007669"/>
    <property type="project" value="InterPro"/>
</dbReference>
<dbReference type="InterPro" id="IPR052704">
    <property type="entry name" value="ECF_Sigma-70_Domain"/>
</dbReference>
<organism evidence="10 11">
    <name type="scientific">Mycobacterium paraense</name>
    <dbReference type="NCBI Taxonomy" id="767916"/>
    <lineage>
        <taxon>Bacteria</taxon>
        <taxon>Bacillati</taxon>
        <taxon>Actinomycetota</taxon>
        <taxon>Actinomycetes</taxon>
        <taxon>Mycobacteriales</taxon>
        <taxon>Mycobacteriaceae</taxon>
        <taxon>Mycobacterium</taxon>
        <taxon>Mycobacterium simiae complex</taxon>
    </lineage>
</organism>
<dbReference type="Pfam" id="PF08281">
    <property type="entry name" value="Sigma70_r4_2"/>
    <property type="match status" value="1"/>
</dbReference>
<dbReference type="RefSeq" id="WP_085245158.1">
    <property type="nucleotide sequence ID" value="NZ_LQPN01000050.1"/>
</dbReference>
<evidence type="ECO:0000259" key="8">
    <source>
        <dbReference type="Pfam" id="PF08281"/>
    </source>
</evidence>
<dbReference type="SUPFAM" id="SSF88946">
    <property type="entry name" value="Sigma2 domain of RNA polymerase sigma factors"/>
    <property type="match status" value="1"/>
</dbReference>
<evidence type="ECO:0000259" key="7">
    <source>
        <dbReference type="Pfam" id="PF04542"/>
    </source>
</evidence>
<dbReference type="NCBIfam" id="NF006089">
    <property type="entry name" value="PRK08241.1"/>
    <property type="match status" value="1"/>
</dbReference>
<dbReference type="InterPro" id="IPR037401">
    <property type="entry name" value="SnoaL-like"/>
</dbReference>
<dbReference type="CDD" id="cd06171">
    <property type="entry name" value="Sigma70_r4"/>
    <property type="match status" value="1"/>
</dbReference>
<dbReference type="InterPro" id="IPR014284">
    <property type="entry name" value="RNA_pol_sigma-70_dom"/>
</dbReference>
<keyword evidence="3" id="KW-0805">Transcription regulation</keyword>
<dbReference type="STRING" id="767916.AWB91_08145"/>
<dbReference type="NCBIfam" id="TIGR02937">
    <property type="entry name" value="sigma70-ECF"/>
    <property type="match status" value="1"/>
</dbReference>
<dbReference type="InterPro" id="IPR014305">
    <property type="entry name" value="RNA_pol_sigma-G_actinobac"/>
</dbReference>
<dbReference type="GO" id="GO:0003677">
    <property type="term" value="F:DNA binding"/>
    <property type="evidence" value="ECO:0007669"/>
    <property type="project" value="UniProtKB-KW"/>
</dbReference>
<dbReference type="PANTHER" id="PTHR30173">
    <property type="entry name" value="SIGMA 19 FACTOR"/>
    <property type="match status" value="1"/>
</dbReference>
<dbReference type="Pfam" id="PF04542">
    <property type="entry name" value="Sigma70_r2"/>
    <property type="match status" value="1"/>
</dbReference>
<dbReference type="InterPro" id="IPR036388">
    <property type="entry name" value="WH-like_DNA-bd_sf"/>
</dbReference>
<evidence type="ECO:0000256" key="2">
    <source>
        <dbReference type="ARBA" id="ARBA00011344"/>
    </source>
</evidence>
<dbReference type="SUPFAM" id="SSF88659">
    <property type="entry name" value="Sigma3 and sigma4 domains of RNA polymerase sigma factors"/>
    <property type="match status" value="1"/>
</dbReference>
<dbReference type="Gene3D" id="1.10.10.10">
    <property type="entry name" value="Winged helix-like DNA-binding domain superfamily/Winged helix DNA-binding domain"/>
    <property type="match status" value="1"/>
</dbReference>
<feature type="domain" description="SnoaL-like" evidence="9">
    <location>
        <begin position="208"/>
        <end position="304"/>
    </location>
</feature>
<dbReference type="EMBL" id="LQPN01000050">
    <property type="protein sequence ID" value="ORW45492.1"/>
    <property type="molecule type" value="Genomic_DNA"/>
</dbReference>
<dbReference type="Pfam" id="PF12680">
    <property type="entry name" value="SnoaL_2"/>
    <property type="match status" value="1"/>
</dbReference>
<evidence type="ECO:0000313" key="10">
    <source>
        <dbReference type="EMBL" id="ORW45492.1"/>
    </source>
</evidence>
<dbReference type="Gene3D" id="3.10.450.50">
    <property type="match status" value="1"/>
</dbReference>
<gene>
    <name evidence="10" type="ORF">AWB90_14920</name>
</gene>
<dbReference type="InterPro" id="IPR013249">
    <property type="entry name" value="RNA_pol_sigma70_r4_t2"/>
</dbReference>
<reference evidence="10 11" key="1">
    <citation type="journal article" date="2015" name="Emerg. Microbes Infect.">
        <title>Characterization of 17 strains belonging to the Mycobacterium simiae complex and description of Mycobacterium paraense sp. nov.</title>
        <authorList>
            <person name="Fusco da Costa A.R."/>
            <person name="Fedrizzi T."/>
            <person name="Lopes M.L."/>
            <person name="Pecorari M."/>
            <person name="Oliveira da Costa W.L."/>
            <person name="Giacobazzi E."/>
            <person name="da Costa Bahia J.R."/>
            <person name="De Sanctis V."/>
            <person name="Batista Lima K.V."/>
            <person name="Bertorelli R."/>
            <person name="Grottola A."/>
            <person name="Fabio A."/>
            <person name="Mariottini A."/>
            <person name="Ferretti P."/>
            <person name="Di Leva F."/>
            <person name="Fregni Serpini G."/>
            <person name="Tagliazucchi S."/>
            <person name="Rumpianesi F."/>
            <person name="Jousson O."/>
            <person name="Segata N."/>
            <person name="Tortoli E."/>
        </authorList>
    </citation>
    <scope>NUCLEOTIDE SEQUENCE [LARGE SCALE GENOMIC DNA]</scope>
    <source>
        <strain evidence="10 11">IEC33</strain>
    </source>
</reference>
<evidence type="ECO:0000256" key="4">
    <source>
        <dbReference type="ARBA" id="ARBA00023082"/>
    </source>
</evidence>
<dbReference type="PANTHER" id="PTHR30173:SF36">
    <property type="entry name" value="ECF RNA POLYMERASE SIGMA FACTOR SIGJ"/>
    <property type="match status" value="1"/>
</dbReference>
<sequence>MADTGIDDFAQVAERYRPELRAYCYRMLGSVDECEDLVQDTYLRAWQAYEGFEGRSSVRLWLYKIATNTYLNALQTRRRRPLPSGLGAPADTAAVALAPAQSDIPWLQPAPDSLLYGATDDPAVVVSVRSSVRLAFVAALQHLSPLQRAVLVLRDVLGWQASEVAEMLETSTAAVNSALQRARARLAEAGPRLDELGEPSEPELRDVVDRYMAAFEHADVDALAQLLRADVELEMPPIPTWFTGRDAVCAFLARVVLHTADQWRLAPTHANGAPALAMYRRAPDGSFQAHGLDVLSLAGGRISRIVAFNDAALVTKFGLPETYVAPGS</sequence>
<dbReference type="InterPro" id="IPR007627">
    <property type="entry name" value="RNA_pol_sigma70_r2"/>
</dbReference>
<feature type="domain" description="RNA polymerase sigma-70 region 2" evidence="7">
    <location>
        <begin position="14"/>
        <end position="80"/>
    </location>
</feature>